<sequence length="91" mass="10215">MEVAHVSMRWVQSGRHCKFRARDLCRRRHPTVWGLALRVPTPSGLHKRACSPSHSSASLARIGTGRGCGPDLSTQLSPEELHRNEHQLQNL</sequence>
<dbReference type="InParanoid" id="L5KF95"/>
<dbReference type="AlphaFoldDB" id="L5KF95"/>
<keyword evidence="3" id="KW-1185">Reference proteome</keyword>
<reference evidence="3" key="1">
    <citation type="journal article" date="2013" name="Science">
        <title>Comparative analysis of bat genomes provides insight into the evolution of flight and immunity.</title>
        <authorList>
            <person name="Zhang G."/>
            <person name="Cowled C."/>
            <person name="Shi Z."/>
            <person name="Huang Z."/>
            <person name="Bishop-Lilly K.A."/>
            <person name="Fang X."/>
            <person name="Wynne J.W."/>
            <person name="Xiong Z."/>
            <person name="Baker M.L."/>
            <person name="Zhao W."/>
            <person name="Tachedjian M."/>
            <person name="Zhu Y."/>
            <person name="Zhou P."/>
            <person name="Jiang X."/>
            <person name="Ng J."/>
            <person name="Yang L."/>
            <person name="Wu L."/>
            <person name="Xiao J."/>
            <person name="Feng Y."/>
            <person name="Chen Y."/>
            <person name="Sun X."/>
            <person name="Zhang Y."/>
            <person name="Marsh G.A."/>
            <person name="Crameri G."/>
            <person name="Broder C.C."/>
            <person name="Frey K.G."/>
            <person name="Wang L.F."/>
            <person name="Wang J."/>
        </authorList>
    </citation>
    <scope>NUCLEOTIDE SEQUENCE [LARGE SCALE GENOMIC DNA]</scope>
</reference>
<feature type="region of interest" description="Disordered" evidence="1">
    <location>
        <begin position="44"/>
        <end position="91"/>
    </location>
</feature>
<proteinExistence type="predicted"/>
<gene>
    <name evidence="2" type="ORF">PAL_GLEAN10013318</name>
</gene>
<name>L5KF95_PTEAL</name>
<dbReference type="Proteomes" id="UP000010552">
    <property type="component" value="Unassembled WGS sequence"/>
</dbReference>
<feature type="compositionally biased region" description="Basic and acidic residues" evidence="1">
    <location>
        <begin position="79"/>
        <end position="91"/>
    </location>
</feature>
<dbReference type="EMBL" id="KB030789">
    <property type="protein sequence ID" value="ELK09992.1"/>
    <property type="molecule type" value="Genomic_DNA"/>
</dbReference>
<evidence type="ECO:0000313" key="2">
    <source>
        <dbReference type="EMBL" id="ELK09992.1"/>
    </source>
</evidence>
<evidence type="ECO:0000313" key="3">
    <source>
        <dbReference type="Proteomes" id="UP000010552"/>
    </source>
</evidence>
<protein>
    <submittedName>
        <fullName evidence="2">Uncharacterized protein</fullName>
    </submittedName>
</protein>
<accession>L5KF95</accession>
<organism evidence="2 3">
    <name type="scientific">Pteropus alecto</name>
    <name type="common">Black flying fox</name>
    <dbReference type="NCBI Taxonomy" id="9402"/>
    <lineage>
        <taxon>Eukaryota</taxon>
        <taxon>Metazoa</taxon>
        <taxon>Chordata</taxon>
        <taxon>Craniata</taxon>
        <taxon>Vertebrata</taxon>
        <taxon>Euteleostomi</taxon>
        <taxon>Mammalia</taxon>
        <taxon>Eutheria</taxon>
        <taxon>Laurasiatheria</taxon>
        <taxon>Chiroptera</taxon>
        <taxon>Yinpterochiroptera</taxon>
        <taxon>Pteropodoidea</taxon>
        <taxon>Pteropodidae</taxon>
        <taxon>Pteropodinae</taxon>
        <taxon>Pteropus</taxon>
    </lineage>
</organism>
<evidence type="ECO:0000256" key="1">
    <source>
        <dbReference type="SAM" id="MobiDB-lite"/>
    </source>
</evidence>